<evidence type="ECO:0000256" key="3">
    <source>
        <dbReference type="ARBA" id="ARBA00022827"/>
    </source>
</evidence>
<organism evidence="9 10">
    <name type="scientific">Blepharisma stoltei</name>
    <dbReference type="NCBI Taxonomy" id="1481888"/>
    <lineage>
        <taxon>Eukaryota</taxon>
        <taxon>Sar</taxon>
        <taxon>Alveolata</taxon>
        <taxon>Ciliophora</taxon>
        <taxon>Postciliodesmatophora</taxon>
        <taxon>Heterotrichea</taxon>
        <taxon>Heterotrichida</taxon>
        <taxon>Blepharismidae</taxon>
        <taxon>Blepharisma</taxon>
    </lineage>
</organism>
<dbReference type="EMBL" id="CAJZBQ010000050">
    <property type="protein sequence ID" value="CAG9329932.1"/>
    <property type="molecule type" value="Genomic_DNA"/>
</dbReference>
<dbReference type="Gene3D" id="1.20.140.10">
    <property type="entry name" value="Butyryl-CoA Dehydrogenase, subunit A, domain 3"/>
    <property type="match status" value="1"/>
</dbReference>
<dbReference type="GO" id="GO:0003995">
    <property type="term" value="F:acyl-CoA dehydrogenase activity"/>
    <property type="evidence" value="ECO:0007669"/>
    <property type="project" value="TreeGrafter"/>
</dbReference>
<evidence type="ECO:0000256" key="5">
    <source>
        <dbReference type="SAM" id="MobiDB-lite"/>
    </source>
</evidence>
<evidence type="ECO:0000313" key="10">
    <source>
        <dbReference type="Proteomes" id="UP001162131"/>
    </source>
</evidence>
<proteinExistence type="inferred from homology"/>
<dbReference type="SUPFAM" id="SSF56645">
    <property type="entry name" value="Acyl-CoA dehydrogenase NM domain-like"/>
    <property type="match status" value="1"/>
</dbReference>
<dbReference type="InterPro" id="IPR006091">
    <property type="entry name" value="Acyl-CoA_Oxase/DH_mid-dom"/>
</dbReference>
<gene>
    <name evidence="9" type="ORF">BSTOLATCC_MIC50048</name>
</gene>
<dbReference type="InterPro" id="IPR009075">
    <property type="entry name" value="AcylCo_DH/oxidase_C"/>
</dbReference>
<dbReference type="InterPro" id="IPR041504">
    <property type="entry name" value="AidB_N"/>
</dbReference>
<feature type="domain" description="Acyl-CoA oxidase/dehydrogenase middle" evidence="7">
    <location>
        <begin position="174"/>
        <end position="269"/>
    </location>
</feature>
<evidence type="ECO:0000259" key="8">
    <source>
        <dbReference type="Pfam" id="PF18158"/>
    </source>
</evidence>
<reference evidence="9" key="1">
    <citation type="submission" date="2021-09" db="EMBL/GenBank/DDBJ databases">
        <authorList>
            <consortium name="AG Swart"/>
            <person name="Singh M."/>
            <person name="Singh A."/>
            <person name="Seah K."/>
            <person name="Emmerich C."/>
        </authorList>
    </citation>
    <scope>NUCLEOTIDE SEQUENCE</scope>
    <source>
        <strain evidence="9">ATCC30299</strain>
    </source>
</reference>
<comment type="similarity">
    <text evidence="1 4">Belongs to the acyl-CoA dehydrogenase family.</text>
</comment>
<keyword evidence="10" id="KW-1185">Reference proteome</keyword>
<dbReference type="AlphaFoldDB" id="A0AAU9K9T2"/>
<evidence type="ECO:0000256" key="2">
    <source>
        <dbReference type="ARBA" id="ARBA00022630"/>
    </source>
</evidence>
<dbReference type="SUPFAM" id="SSF47203">
    <property type="entry name" value="Acyl-CoA dehydrogenase C-terminal domain-like"/>
    <property type="match status" value="1"/>
</dbReference>
<accession>A0AAU9K9T2</accession>
<evidence type="ECO:0000313" key="9">
    <source>
        <dbReference type="EMBL" id="CAG9329932.1"/>
    </source>
</evidence>
<dbReference type="InterPro" id="IPR036250">
    <property type="entry name" value="AcylCo_DH-like_C"/>
</dbReference>
<dbReference type="Gene3D" id="6.10.250.600">
    <property type="match status" value="1"/>
</dbReference>
<name>A0AAU9K9T2_9CILI</name>
<dbReference type="PANTHER" id="PTHR42707">
    <property type="entry name" value="ACYL-COA DEHYDROGENASE"/>
    <property type="match status" value="1"/>
</dbReference>
<keyword evidence="4" id="KW-0560">Oxidoreductase</keyword>
<feature type="region of interest" description="Disordered" evidence="5">
    <location>
        <begin position="530"/>
        <end position="555"/>
    </location>
</feature>
<evidence type="ECO:0008006" key="11">
    <source>
        <dbReference type="Google" id="ProtNLM"/>
    </source>
</evidence>
<dbReference type="Pfam" id="PF02770">
    <property type="entry name" value="Acyl-CoA_dh_M"/>
    <property type="match status" value="1"/>
</dbReference>
<dbReference type="InterPro" id="IPR009100">
    <property type="entry name" value="AcylCoA_DH/oxidase_NM_dom_sf"/>
</dbReference>
<evidence type="ECO:0000259" key="6">
    <source>
        <dbReference type="Pfam" id="PF00441"/>
    </source>
</evidence>
<dbReference type="PANTHER" id="PTHR42707:SF2">
    <property type="entry name" value="ACD11 DEHYDROGENASE"/>
    <property type="match status" value="1"/>
</dbReference>
<evidence type="ECO:0000256" key="4">
    <source>
        <dbReference type="RuleBase" id="RU362125"/>
    </source>
</evidence>
<feature type="domain" description="Adaptive response protein AidB N-terminal" evidence="8">
    <location>
        <begin position="16"/>
        <end position="139"/>
    </location>
</feature>
<dbReference type="InterPro" id="IPR052904">
    <property type="entry name" value="Acyl-CoA_dehydrogenase-like"/>
</dbReference>
<protein>
    <recommendedName>
        <fullName evidence="11">Acyl-CoA dehydrogenase</fullName>
    </recommendedName>
</protein>
<feature type="domain" description="Acyl-CoA dehydrogenase/oxidase C-terminal" evidence="6">
    <location>
        <begin position="278"/>
        <end position="436"/>
    </location>
</feature>
<dbReference type="Pfam" id="PF18158">
    <property type="entry name" value="AidB_N"/>
    <property type="match status" value="1"/>
</dbReference>
<dbReference type="Proteomes" id="UP001162131">
    <property type="component" value="Unassembled WGS sequence"/>
</dbReference>
<dbReference type="Pfam" id="PF00441">
    <property type="entry name" value="Acyl-CoA_dh_1"/>
    <property type="match status" value="1"/>
</dbReference>
<keyword evidence="3 4" id="KW-0274">FAD</keyword>
<keyword evidence="2 4" id="KW-0285">Flavoprotein</keyword>
<comment type="cofactor">
    <cofactor evidence="4">
        <name>FAD</name>
        <dbReference type="ChEBI" id="CHEBI:57692"/>
    </cofactor>
</comment>
<dbReference type="Gene3D" id="2.40.110.20">
    <property type="match status" value="1"/>
</dbReference>
<comment type="caution">
    <text evidence="9">The sequence shown here is derived from an EMBL/GenBank/DDBJ whole genome shotgun (WGS) entry which is preliminary data.</text>
</comment>
<evidence type="ECO:0000259" key="7">
    <source>
        <dbReference type="Pfam" id="PF02770"/>
    </source>
</evidence>
<evidence type="ECO:0000256" key="1">
    <source>
        <dbReference type="ARBA" id="ARBA00009347"/>
    </source>
</evidence>
<sequence length="555" mass="62693">MVEDINYSQEGPRLGNQYLEDSALISYLTSFMGDELGRYSGELIRFGKRVIGDIYENHLLCEKFPPVFEQFDAWGRRVDKIYTNPAWGFMQKVSAEESLIKHGYSNIIHHRLLQFAKLYLFSPSSGLFLCPLAMTDGAAFLSRELLKAKEDPELMEAYTRLTSNNPEEFWTCGQWMTEKHGGSDVSNGTRTYAVHENGDYYKLYGYKWFTSATTADAAFALARVDSKLSLFYLKLRNEAGELNGIKIVRLKEKMGTKQLPTAEMILDGCRAKLVSPIGQGVKYIAHLINITRLYNSLGAVAAMRRSIAISRDYAYRRIAFKKPVIEYPLHQSTLSEMELSFRGCLILTIYAWNLLEKIEKNTANSWEKATLRLITPVVKLYTAKKAVEIASEAIECIGGVGYMENSNIASILRDSQVYAIWEGTTNVLSLDVLRAIATLKDPNLTYFKKTLESLGASHLIQRVENILPLLTQQHLSRKISWEIGNTMILALLSWQAQGTNCPCDRAIYEQWEASNQPNLRGVNPELAKKLATDSADGKQKVGKNVDDHGEPRTRI</sequence>